<organism evidence="2 3">
    <name type="scientific">Chitinophaga parva</name>
    <dbReference type="NCBI Taxonomy" id="2169414"/>
    <lineage>
        <taxon>Bacteria</taxon>
        <taxon>Pseudomonadati</taxon>
        <taxon>Bacteroidota</taxon>
        <taxon>Chitinophagia</taxon>
        <taxon>Chitinophagales</taxon>
        <taxon>Chitinophagaceae</taxon>
        <taxon>Chitinophaga</taxon>
    </lineage>
</organism>
<keyword evidence="3" id="KW-1185">Reference proteome</keyword>
<protein>
    <recommendedName>
        <fullName evidence="1">Flavodoxin domain-containing protein</fullName>
    </recommendedName>
</protein>
<evidence type="ECO:0000313" key="2">
    <source>
        <dbReference type="EMBL" id="PUZ23411.1"/>
    </source>
</evidence>
<gene>
    <name evidence="2" type="ORF">DCC81_23830</name>
</gene>
<proteinExistence type="predicted"/>
<dbReference type="SUPFAM" id="SSF52218">
    <property type="entry name" value="Flavoproteins"/>
    <property type="match status" value="1"/>
</dbReference>
<dbReference type="Gene3D" id="3.40.50.360">
    <property type="match status" value="1"/>
</dbReference>
<dbReference type="InterPro" id="IPR026816">
    <property type="entry name" value="Flavodoxin_dom"/>
</dbReference>
<dbReference type="Proteomes" id="UP000244450">
    <property type="component" value="Unassembled WGS sequence"/>
</dbReference>
<feature type="domain" description="Flavodoxin" evidence="1">
    <location>
        <begin position="28"/>
        <end position="155"/>
    </location>
</feature>
<dbReference type="AlphaFoldDB" id="A0A2T7BEA1"/>
<reference evidence="2 3" key="1">
    <citation type="submission" date="2018-04" db="EMBL/GenBank/DDBJ databases">
        <title>Chitinophaga fuyangensis sp. nov., isolated from soil in a chemical factory.</title>
        <authorList>
            <person name="Chen K."/>
        </authorList>
    </citation>
    <scope>NUCLEOTIDE SEQUENCE [LARGE SCALE GENOMIC DNA]</scope>
    <source>
        <strain evidence="2 3">LY-1</strain>
    </source>
</reference>
<dbReference type="Pfam" id="PF12724">
    <property type="entry name" value="Flavodoxin_5"/>
    <property type="match status" value="1"/>
</dbReference>
<accession>A0A2T7BEA1</accession>
<name>A0A2T7BEA1_9BACT</name>
<sequence>MIIKDNFVLNYHPSPERRFLNTTNMKGIIIYRSKYGATSQYAAWLSAALNIPAVAQQQLSRDQLASAGYVILGSPIYMGKLLMRKWLQRQEAALAGKQLFLYLVTATKPDKVEKLQGYIRLNVPPGIRSNCRCFFFPGKIIYRQLSLADKMKVKTGSLLARLMHKKLDVSEFNNVDEAHIQELVQDIARFTGASGGKFMIQAS</sequence>
<dbReference type="InterPro" id="IPR029039">
    <property type="entry name" value="Flavoprotein-like_sf"/>
</dbReference>
<evidence type="ECO:0000313" key="3">
    <source>
        <dbReference type="Proteomes" id="UP000244450"/>
    </source>
</evidence>
<comment type="caution">
    <text evidence="2">The sequence shown here is derived from an EMBL/GenBank/DDBJ whole genome shotgun (WGS) entry which is preliminary data.</text>
</comment>
<dbReference type="OrthoDB" id="597684at2"/>
<dbReference type="EMBL" id="QCYK01000003">
    <property type="protein sequence ID" value="PUZ23411.1"/>
    <property type="molecule type" value="Genomic_DNA"/>
</dbReference>
<evidence type="ECO:0000259" key="1">
    <source>
        <dbReference type="Pfam" id="PF12724"/>
    </source>
</evidence>